<accession>A0ABD0Y0J6</accession>
<dbReference type="Gene3D" id="3.30.420.10">
    <property type="entry name" value="Ribonuclease H-like superfamily/Ribonuclease H"/>
    <property type="match status" value="1"/>
</dbReference>
<protein>
    <submittedName>
        <fullName evidence="2">Uncharacterized protein</fullName>
    </submittedName>
</protein>
<evidence type="ECO:0000256" key="1">
    <source>
        <dbReference type="SAM" id="MobiDB-lite"/>
    </source>
</evidence>
<comment type="caution">
    <text evidence="2">The sequence shown here is derived from an EMBL/GenBank/DDBJ whole genome shotgun (WGS) entry which is preliminary data.</text>
</comment>
<dbReference type="InterPro" id="IPR036397">
    <property type="entry name" value="RNaseH_sf"/>
</dbReference>
<sequence length="729" mass="82508">MTSPADIYRGGRVPVGTKILQAHWCASHTAIYIREARFSRQWSDRLGQSAWTLEAVWRGLFRVECVRSMYVLSMYGAKASETVSGGDWKSAERDVGPIRAGMKGVSASKQYKHCPPWSPERRVRPAIFPLWQPPLWENPWRLPNKGMNFSRRPQPDYIELAEIGQKDVASRLQTDRGHLSSHLGRIGRGLSTDVINRSVDVIYILHTLQNLLVSYYTFCFYTTPDAFPADQLRDGFKHPPRSAASNSPSSHNGHLLTFYTHSFPLSPIAAILIEHVMAIFSFERLQVTHIPTPGCDSPPVAQRRGRRKSSRQEYEALGELQEERHRTHRHNHNTGRNTNATPPRREGGGGPAMTESDNESRSEGELNGPGWGAERQARPAPHLGPQRWHITHTSCHLQLWHTHYLRSLTVEDDFQEPENKHETTEKGIDNSKSYFHCMSCRTSDTNSRDIQEKRRTLSTAANKVINNDLIDVLEEAAHRRHSLAGDLMRACPDATVSSACVWEDRALISGLEWDSRRNSYSPRKLMRHITADDGDKAKPLRENMPLKDARLILPAQDADIIGLGLYLASTIAVKETLAPRLAGGVSPVVTWHNKSAEKANRIFSTDERVAPLRGVRSWDALYPAINSTGRKEGLDDLGHRDRKGVLVSFGWDIVTHLPCAPDLTSSDFHRFIELKGILWWTTFFNNEEVMGSLEKWLCEMEQSVFNAGIKESVPRLKKCYKVEADYVEK</sequence>
<dbReference type="EMBL" id="JBFDAA010000016">
    <property type="protein sequence ID" value="KAL1116981.1"/>
    <property type="molecule type" value="Genomic_DNA"/>
</dbReference>
<name>A0ABD0Y0J6_9HEMI</name>
<organism evidence="2 3">
    <name type="scientific">Ranatra chinensis</name>
    <dbReference type="NCBI Taxonomy" id="642074"/>
    <lineage>
        <taxon>Eukaryota</taxon>
        <taxon>Metazoa</taxon>
        <taxon>Ecdysozoa</taxon>
        <taxon>Arthropoda</taxon>
        <taxon>Hexapoda</taxon>
        <taxon>Insecta</taxon>
        <taxon>Pterygota</taxon>
        <taxon>Neoptera</taxon>
        <taxon>Paraneoptera</taxon>
        <taxon>Hemiptera</taxon>
        <taxon>Heteroptera</taxon>
        <taxon>Panheteroptera</taxon>
        <taxon>Nepomorpha</taxon>
        <taxon>Nepidae</taxon>
        <taxon>Ranatrinae</taxon>
        <taxon>Ranatra</taxon>
    </lineage>
</organism>
<gene>
    <name evidence="2" type="ORF">AAG570_004309</name>
</gene>
<feature type="region of interest" description="Disordered" evidence="1">
    <location>
        <begin position="291"/>
        <end position="385"/>
    </location>
</feature>
<evidence type="ECO:0000313" key="2">
    <source>
        <dbReference type="EMBL" id="KAL1116981.1"/>
    </source>
</evidence>
<dbReference type="AlphaFoldDB" id="A0ABD0Y0J6"/>
<reference evidence="2 3" key="1">
    <citation type="submission" date="2024-07" db="EMBL/GenBank/DDBJ databases">
        <title>Chromosome-level genome assembly of the water stick insect Ranatra chinensis (Heteroptera: Nepidae).</title>
        <authorList>
            <person name="Liu X."/>
        </authorList>
    </citation>
    <scope>NUCLEOTIDE SEQUENCE [LARGE SCALE GENOMIC DNA]</scope>
    <source>
        <strain evidence="2">Cailab_2021Rc</strain>
        <tissue evidence="2">Muscle</tissue>
    </source>
</reference>
<proteinExistence type="predicted"/>
<keyword evidence="3" id="KW-1185">Reference proteome</keyword>
<evidence type="ECO:0000313" key="3">
    <source>
        <dbReference type="Proteomes" id="UP001558652"/>
    </source>
</evidence>
<dbReference type="Proteomes" id="UP001558652">
    <property type="component" value="Unassembled WGS sequence"/>
</dbReference>